<dbReference type="EMBL" id="QNBE01000065">
    <property type="protein sequence ID" value="RKX69799.1"/>
    <property type="molecule type" value="Genomic_DNA"/>
</dbReference>
<dbReference type="AlphaFoldDB" id="A0A660SG52"/>
<accession>A0A660SG52</accession>
<keyword evidence="1" id="KW-0472">Membrane</keyword>
<keyword evidence="1" id="KW-0812">Transmembrane</keyword>
<evidence type="ECO:0000313" key="2">
    <source>
        <dbReference type="EMBL" id="RKX69799.1"/>
    </source>
</evidence>
<organism evidence="2 3">
    <name type="scientific">candidate division WOR-3 bacterium</name>
    <dbReference type="NCBI Taxonomy" id="2052148"/>
    <lineage>
        <taxon>Bacteria</taxon>
        <taxon>Bacteria division WOR-3</taxon>
    </lineage>
</organism>
<sequence>MWKIFNLVLISLILLALLTFLKVGGWLSILGGLIIVYITFCIVVIHVRKKVVAKTLLRISKKLRTPETVEYQRRVWKEAVEKWGKFWREKRKDREGR</sequence>
<evidence type="ECO:0000313" key="3">
    <source>
        <dbReference type="Proteomes" id="UP000268469"/>
    </source>
</evidence>
<protein>
    <submittedName>
        <fullName evidence="2">Uncharacterized protein</fullName>
    </submittedName>
</protein>
<proteinExistence type="predicted"/>
<keyword evidence="1" id="KW-1133">Transmembrane helix</keyword>
<evidence type="ECO:0000256" key="1">
    <source>
        <dbReference type="SAM" id="Phobius"/>
    </source>
</evidence>
<gene>
    <name evidence="2" type="ORF">DRP53_07020</name>
</gene>
<dbReference type="Proteomes" id="UP000268469">
    <property type="component" value="Unassembled WGS sequence"/>
</dbReference>
<reference evidence="2 3" key="1">
    <citation type="submission" date="2018-06" db="EMBL/GenBank/DDBJ databases">
        <title>Extensive metabolic versatility and redundancy in microbially diverse, dynamic hydrothermal sediments.</title>
        <authorList>
            <person name="Dombrowski N."/>
            <person name="Teske A."/>
            <person name="Baker B.J."/>
        </authorList>
    </citation>
    <scope>NUCLEOTIDE SEQUENCE [LARGE SCALE GENOMIC DNA]</scope>
    <source>
        <strain evidence="2">B36_G15</strain>
    </source>
</reference>
<feature type="transmembrane region" description="Helical" evidence="1">
    <location>
        <begin position="29"/>
        <end position="47"/>
    </location>
</feature>
<name>A0A660SG52_UNCW3</name>
<feature type="transmembrane region" description="Helical" evidence="1">
    <location>
        <begin position="7"/>
        <end position="23"/>
    </location>
</feature>
<comment type="caution">
    <text evidence="2">The sequence shown here is derived from an EMBL/GenBank/DDBJ whole genome shotgun (WGS) entry which is preliminary data.</text>
</comment>